<comment type="caution">
    <text evidence="1">The sequence shown here is derived from an EMBL/GenBank/DDBJ whole genome shotgun (WGS) entry which is preliminary data.</text>
</comment>
<dbReference type="AlphaFoldDB" id="A0A645DTU8"/>
<evidence type="ECO:0000313" key="1">
    <source>
        <dbReference type="EMBL" id="MPM92705.1"/>
    </source>
</evidence>
<gene>
    <name evidence="1" type="ORF">SDC9_139840</name>
</gene>
<dbReference type="EMBL" id="VSSQ01039609">
    <property type="protein sequence ID" value="MPM92705.1"/>
    <property type="molecule type" value="Genomic_DNA"/>
</dbReference>
<reference evidence="1" key="1">
    <citation type="submission" date="2019-08" db="EMBL/GenBank/DDBJ databases">
        <authorList>
            <person name="Kucharzyk K."/>
            <person name="Murdoch R.W."/>
            <person name="Higgins S."/>
            <person name="Loffler F."/>
        </authorList>
    </citation>
    <scope>NUCLEOTIDE SEQUENCE</scope>
</reference>
<protein>
    <submittedName>
        <fullName evidence="1">Uncharacterized protein</fullName>
    </submittedName>
</protein>
<name>A0A645DTU8_9ZZZZ</name>
<proteinExistence type="predicted"/>
<organism evidence="1">
    <name type="scientific">bioreactor metagenome</name>
    <dbReference type="NCBI Taxonomy" id="1076179"/>
    <lineage>
        <taxon>unclassified sequences</taxon>
        <taxon>metagenomes</taxon>
        <taxon>ecological metagenomes</taxon>
    </lineage>
</organism>
<sequence>MKYVPPFLLKKKEVGEMDFDEFLESLAMARYVQELEKENIMRAISEVFSDK</sequence>
<accession>A0A645DTU8</accession>